<keyword evidence="4" id="KW-1185">Reference proteome</keyword>
<evidence type="ECO:0000256" key="2">
    <source>
        <dbReference type="RuleBase" id="RU361210"/>
    </source>
</evidence>
<dbReference type="Pfam" id="PF03095">
    <property type="entry name" value="PTPA"/>
    <property type="match status" value="1"/>
</dbReference>
<evidence type="ECO:0000256" key="1">
    <source>
        <dbReference type="ARBA" id="ARBA00011019"/>
    </source>
</evidence>
<keyword evidence="2" id="KW-0697">Rotamase</keyword>
<dbReference type="InterPro" id="IPR004327">
    <property type="entry name" value="Phstyr_phstse_ac"/>
</dbReference>
<comment type="subcellular location">
    <subcellularLocation>
        <location evidence="2">Cytoplasm</location>
    </subcellularLocation>
</comment>
<comment type="function">
    <text evidence="2">PPIases accelerate the folding of proteins. It catalyzes the cis-trans isomerization of proline imidic peptide bonds in oligopeptides.</text>
</comment>
<dbReference type="SUPFAM" id="SSF140984">
    <property type="entry name" value="PTPA-like"/>
    <property type="match status" value="1"/>
</dbReference>
<evidence type="ECO:0000313" key="3">
    <source>
        <dbReference type="EMBL" id="MCL7046683.1"/>
    </source>
</evidence>
<dbReference type="GO" id="GO:0000159">
    <property type="term" value="C:protein phosphatase type 2A complex"/>
    <property type="evidence" value="ECO:0007669"/>
    <property type="project" value="TreeGrafter"/>
</dbReference>
<dbReference type="Proteomes" id="UP001177140">
    <property type="component" value="Unassembled WGS sequence"/>
</dbReference>
<comment type="similarity">
    <text evidence="1 2">Belongs to the PTPA-type PPIase family.</text>
</comment>
<dbReference type="InterPro" id="IPR037218">
    <property type="entry name" value="PTPA_sf"/>
</dbReference>
<gene>
    <name evidence="3" type="ORF">MKW94_009076</name>
</gene>
<sequence length="166" mass="19185">MTHFLKTDTVNNFIGFIVSLSESIRKKKLSDPCHESETLTSICSVLDTLFNWIDEIPPIQQAGRFGNYAYRDWYDRLLAQSEALMLNFLPEDLKCSTVELVPYFTDSFGNSIRLDYGTGHEVNFTAWLYCLAKIGLLKEEDYQAVVSRVFINQFLLCDFSIFVVFF</sequence>
<dbReference type="GO" id="GO:0005634">
    <property type="term" value="C:nucleus"/>
    <property type="evidence" value="ECO:0007669"/>
    <property type="project" value="TreeGrafter"/>
</dbReference>
<keyword evidence="2" id="KW-0413">Isomerase</keyword>
<dbReference type="GO" id="GO:0008160">
    <property type="term" value="F:protein tyrosine phosphatase activator activity"/>
    <property type="evidence" value="ECO:0007669"/>
    <property type="project" value="TreeGrafter"/>
</dbReference>
<dbReference type="PANTHER" id="PTHR10012:SF0">
    <property type="entry name" value="SERINE_THREONINE-PROTEIN PHOSPHATASE 2A ACTIVATOR"/>
    <property type="match status" value="1"/>
</dbReference>
<name>A0AA41VSM1_PAPNU</name>
<proteinExistence type="inferred from homology"/>
<comment type="catalytic activity">
    <reaction evidence="2">
        <text>[protein]-peptidylproline (omega=180) = [protein]-peptidylproline (omega=0)</text>
        <dbReference type="Rhea" id="RHEA:16237"/>
        <dbReference type="Rhea" id="RHEA-COMP:10747"/>
        <dbReference type="Rhea" id="RHEA-COMP:10748"/>
        <dbReference type="ChEBI" id="CHEBI:83833"/>
        <dbReference type="ChEBI" id="CHEBI:83834"/>
        <dbReference type="EC" id="5.2.1.8"/>
    </reaction>
</comment>
<dbReference type="GO" id="GO:0007052">
    <property type="term" value="P:mitotic spindle organization"/>
    <property type="evidence" value="ECO:0007669"/>
    <property type="project" value="TreeGrafter"/>
</dbReference>
<keyword evidence="2" id="KW-0963">Cytoplasm</keyword>
<protein>
    <recommendedName>
        <fullName evidence="2">Serine/threonine-protein phosphatase 2A activator</fullName>
        <ecNumber evidence="2">5.2.1.8</ecNumber>
    </recommendedName>
    <alternativeName>
        <fullName evidence="2">Phosphotyrosyl phosphatase activator</fullName>
    </alternativeName>
</protein>
<organism evidence="3 4">
    <name type="scientific">Papaver nudicaule</name>
    <name type="common">Iceland poppy</name>
    <dbReference type="NCBI Taxonomy" id="74823"/>
    <lineage>
        <taxon>Eukaryota</taxon>
        <taxon>Viridiplantae</taxon>
        <taxon>Streptophyta</taxon>
        <taxon>Embryophyta</taxon>
        <taxon>Tracheophyta</taxon>
        <taxon>Spermatophyta</taxon>
        <taxon>Magnoliopsida</taxon>
        <taxon>Ranunculales</taxon>
        <taxon>Papaveraceae</taxon>
        <taxon>Papaveroideae</taxon>
        <taxon>Papaver</taxon>
    </lineage>
</organism>
<dbReference type="EMBL" id="JAJJMA010284649">
    <property type="protein sequence ID" value="MCL7046683.1"/>
    <property type="molecule type" value="Genomic_DNA"/>
</dbReference>
<reference evidence="3" key="1">
    <citation type="submission" date="2022-03" db="EMBL/GenBank/DDBJ databases">
        <title>A functionally conserved STORR gene fusion in Papaver species that diverged 16.8 million years ago.</title>
        <authorList>
            <person name="Catania T."/>
        </authorList>
    </citation>
    <scope>NUCLEOTIDE SEQUENCE</scope>
    <source>
        <strain evidence="3">S-191538</strain>
    </source>
</reference>
<accession>A0AA41VSM1</accession>
<dbReference type="GO" id="GO:0003755">
    <property type="term" value="F:peptidyl-prolyl cis-trans isomerase activity"/>
    <property type="evidence" value="ECO:0007669"/>
    <property type="project" value="UniProtKB-KW"/>
</dbReference>
<evidence type="ECO:0000313" key="4">
    <source>
        <dbReference type="Proteomes" id="UP001177140"/>
    </source>
</evidence>
<dbReference type="EC" id="5.2.1.8" evidence="2"/>
<comment type="caution">
    <text evidence="3">The sequence shown here is derived from an EMBL/GenBank/DDBJ whole genome shotgun (WGS) entry which is preliminary data.</text>
</comment>
<dbReference type="GO" id="GO:0005737">
    <property type="term" value="C:cytoplasm"/>
    <property type="evidence" value="ECO:0007669"/>
    <property type="project" value="UniProtKB-SubCell"/>
</dbReference>
<dbReference type="AlphaFoldDB" id="A0AA41VSM1"/>
<dbReference type="PANTHER" id="PTHR10012">
    <property type="entry name" value="SERINE/THREONINE-PROTEIN PHOSPHATASE 2A REGULATORY SUBUNIT B"/>
    <property type="match status" value="1"/>
</dbReference>